<reference evidence="4" key="1">
    <citation type="submission" date="2023-03" db="EMBL/GenBank/DDBJ databases">
        <authorList>
            <person name="Steffen K."/>
            <person name="Cardenas P."/>
        </authorList>
    </citation>
    <scope>NUCLEOTIDE SEQUENCE</scope>
</reference>
<organism evidence="4 5">
    <name type="scientific">Geodia barretti</name>
    <name type="common">Barrett's horny sponge</name>
    <dbReference type="NCBI Taxonomy" id="519541"/>
    <lineage>
        <taxon>Eukaryota</taxon>
        <taxon>Metazoa</taxon>
        <taxon>Porifera</taxon>
        <taxon>Demospongiae</taxon>
        <taxon>Heteroscleromorpha</taxon>
        <taxon>Tetractinellida</taxon>
        <taxon>Astrophorina</taxon>
        <taxon>Geodiidae</taxon>
        <taxon>Geodia</taxon>
    </lineage>
</organism>
<evidence type="ECO:0000256" key="1">
    <source>
        <dbReference type="ARBA" id="ARBA00005323"/>
    </source>
</evidence>
<protein>
    <submittedName>
        <fullName evidence="4">3-hydroxy-D-aspartate aldolase</fullName>
    </submittedName>
</protein>
<dbReference type="InterPro" id="IPR042208">
    <property type="entry name" value="D-ser_dehydrat-like_sf"/>
</dbReference>
<dbReference type="Gene3D" id="3.20.20.10">
    <property type="entry name" value="Alanine racemase"/>
    <property type="match status" value="1"/>
</dbReference>
<feature type="domain" description="D-serine dehydratase-like" evidence="3">
    <location>
        <begin position="261"/>
        <end position="349"/>
    </location>
</feature>
<gene>
    <name evidence="4" type="ORF">GBAR_LOCUS4087</name>
</gene>
<dbReference type="PANTHER" id="PTHR28004">
    <property type="entry name" value="ZGC:162816-RELATED"/>
    <property type="match status" value="1"/>
</dbReference>
<dbReference type="InterPro" id="IPR026956">
    <property type="entry name" value="D-ser_dehydrat-like_dom"/>
</dbReference>
<dbReference type="GO" id="GO:0036088">
    <property type="term" value="P:D-serine catabolic process"/>
    <property type="evidence" value="ECO:0007669"/>
    <property type="project" value="TreeGrafter"/>
</dbReference>
<dbReference type="InterPro" id="IPR051466">
    <property type="entry name" value="D-amino_acid_metab_enzyme"/>
</dbReference>
<dbReference type="SUPFAM" id="SSF51419">
    <property type="entry name" value="PLP-binding barrel"/>
    <property type="match status" value="1"/>
</dbReference>
<evidence type="ECO:0000256" key="2">
    <source>
        <dbReference type="ARBA" id="ARBA00023239"/>
    </source>
</evidence>
<dbReference type="Gene3D" id="2.40.37.20">
    <property type="entry name" value="D-serine dehydratase-like domain"/>
    <property type="match status" value="1"/>
</dbReference>
<dbReference type="EMBL" id="CASHTH010000581">
    <property type="protein sequence ID" value="CAI8005178.1"/>
    <property type="molecule type" value="Genomic_DNA"/>
</dbReference>
<dbReference type="Pfam" id="PF14031">
    <property type="entry name" value="D-ser_dehydrat"/>
    <property type="match status" value="1"/>
</dbReference>
<dbReference type="AlphaFoldDB" id="A0AA35R7C8"/>
<proteinExistence type="inferred from homology"/>
<dbReference type="PANTHER" id="PTHR28004:SF2">
    <property type="entry name" value="D-SERINE DEHYDRATASE"/>
    <property type="match status" value="1"/>
</dbReference>
<evidence type="ECO:0000313" key="5">
    <source>
        <dbReference type="Proteomes" id="UP001174909"/>
    </source>
</evidence>
<comment type="caution">
    <text evidence="4">The sequence shown here is derived from an EMBL/GenBank/DDBJ whole genome shotgun (WGS) entry which is preliminary data.</text>
</comment>
<dbReference type="Proteomes" id="UP001174909">
    <property type="component" value="Unassembled WGS sequence"/>
</dbReference>
<name>A0AA35R7C8_GEOBA</name>
<dbReference type="GO" id="GO:0008721">
    <property type="term" value="F:D-serine ammonia-lyase activity"/>
    <property type="evidence" value="ECO:0007669"/>
    <property type="project" value="TreeGrafter"/>
</dbReference>
<evidence type="ECO:0000313" key="4">
    <source>
        <dbReference type="EMBL" id="CAI8005178.1"/>
    </source>
</evidence>
<keyword evidence="2" id="KW-0456">Lyase</keyword>
<dbReference type="InterPro" id="IPR001608">
    <property type="entry name" value="Ala_racemase_N"/>
</dbReference>
<evidence type="ECO:0000259" key="3">
    <source>
        <dbReference type="SMART" id="SM01119"/>
    </source>
</evidence>
<keyword evidence="5" id="KW-1185">Reference proteome</keyword>
<sequence length="366" mass="39401">MTSYIPTLGTPISELETPALVLDLDALEHNYEHIASLYADTVCKMREHAKNVKTPAVLRKQIEAGGTVGGVCAAKVTEAEVMVEGGITDVLITSQAVTEDKIAGICSMAQAADVKVAIDDPRNVQWISEISNRAGTDVGLVIEVNTSMNRAGIRGPDEGITLARMATELPGVTFRGVMSHQSIAGEPDRETRFEEGRRWMQQCIDAKRAIEDAGFPVEIVSTGETFTIDVAPEMPEVTEVQGGTYALMGTGSTYMEDFQFAGKILTTVVSRPDSHTAIGDVGYRALAAPGGVLPDLEGHTEVTVDSLAPDHIVLTSDGIMPLEVGDQFMLLSAQQDILVNRWDQFIGIRNGVVEDVWPILARGCHH</sequence>
<dbReference type="InterPro" id="IPR029066">
    <property type="entry name" value="PLP-binding_barrel"/>
</dbReference>
<dbReference type="Pfam" id="PF01168">
    <property type="entry name" value="Ala_racemase_N"/>
    <property type="match status" value="1"/>
</dbReference>
<accession>A0AA35R7C8</accession>
<dbReference type="SMART" id="SM01119">
    <property type="entry name" value="D-ser_dehydrat"/>
    <property type="match status" value="1"/>
</dbReference>
<comment type="similarity">
    <text evidence="1">Belongs to the DSD1 family.</text>
</comment>